<feature type="compositionally biased region" description="Low complexity" evidence="1">
    <location>
        <begin position="148"/>
        <end position="163"/>
    </location>
</feature>
<reference evidence="2 3" key="1">
    <citation type="journal article" date="2010" name="Nat. Biotechnol.">
        <title>Genome sequence of the model mushroom Schizophyllum commune.</title>
        <authorList>
            <person name="Ohm R.A."/>
            <person name="de Jong J.F."/>
            <person name="Lugones L.G."/>
            <person name="Aerts A."/>
            <person name="Kothe E."/>
            <person name="Stajich J.E."/>
            <person name="de Vries R.P."/>
            <person name="Record E."/>
            <person name="Levasseur A."/>
            <person name="Baker S.E."/>
            <person name="Bartholomew K.A."/>
            <person name="Coutinho P.M."/>
            <person name="Erdmann S."/>
            <person name="Fowler T.J."/>
            <person name="Gathman A.C."/>
            <person name="Lombard V."/>
            <person name="Henrissat B."/>
            <person name="Knabe N."/>
            <person name="Kuees U."/>
            <person name="Lilly W.W."/>
            <person name="Lindquist E."/>
            <person name="Lucas S."/>
            <person name="Magnuson J.K."/>
            <person name="Piumi F."/>
            <person name="Raudaskoski M."/>
            <person name="Salamov A."/>
            <person name="Schmutz J."/>
            <person name="Schwarze F.W.M.R."/>
            <person name="vanKuyk P.A."/>
            <person name="Horton J.S."/>
            <person name="Grigoriev I.V."/>
            <person name="Woesten H.A.B."/>
        </authorList>
    </citation>
    <scope>NUCLEOTIDE SEQUENCE [LARGE SCALE GENOMIC DNA]</scope>
    <source>
        <strain evidence="3">H4-8 / FGSC 9210</strain>
    </source>
</reference>
<sequence length="293" mass="31761">MLSASYGRLKQHVEVVVKNQFYDTADRRPLPVSVEVNISTSSHQLDGPYAPAQSSVPSAIEPSEGGGVCTVIEDNDGSSDSNSESEGSDDDRPSPCWSGNSPPVSFTPQRASPDGWKTGIPVVGPAHNNSIDHDHKPISLARAPARTSAPQSRGSSARAPSRSTDPLPTDARRIRKPHGEPGKPSNGGYSLKEALGWPSDRYNAVRRSMNQLVDSFLDTSRPLTKQTSARLEVFEEELFPEFGNDFQDRWPIRAFASSRLHYLQNNTARLKQKAELAQLKESSGGVKPEGSGS</sequence>
<evidence type="ECO:0000313" key="2">
    <source>
        <dbReference type="EMBL" id="EFI91055.1"/>
    </source>
</evidence>
<dbReference type="RefSeq" id="XP_003025958.1">
    <property type="nucleotide sequence ID" value="XM_003025912.1"/>
</dbReference>
<dbReference type="Proteomes" id="UP000007431">
    <property type="component" value="Unassembled WGS sequence"/>
</dbReference>
<dbReference type="HOGENOM" id="CLU_950453_0_0_1"/>
<dbReference type="KEGG" id="scm:SCHCO_02720031"/>
<organism evidence="3">
    <name type="scientific">Schizophyllum commune (strain H4-8 / FGSC 9210)</name>
    <name type="common">Split gill fungus</name>
    <dbReference type="NCBI Taxonomy" id="578458"/>
    <lineage>
        <taxon>Eukaryota</taxon>
        <taxon>Fungi</taxon>
        <taxon>Dikarya</taxon>
        <taxon>Basidiomycota</taxon>
        <taxon>Agaricomycotina</taxon>
        <taxon>Agaricomycetes</taxon>
        <taxon>Agaricomycetidae</taxon>
        <taxon>Agaricales</taxon>
        <taxon>Schizophyllaceae</taxon>
        <taxon>Schizophyllum</taxon>
    </lineage>
</organism>
<proteinExistence type="predicted"/>
<dbReference type="AlphaFoldDB" id="D8QM61"/>
<dbReference type="EMBL" id="GL377320">
    <property type="protein sequence ID" value="EFI91055.1"/>
    <property type="molecule type" value="Genomic_DNA"/>
</dbReference>
<name>D8QM61_SCHCM</name>
<evidence type="ECO:0000256" key="1">
    <source>
        <dbReference type="SAM" id="MobiDB-lite"/>
    </source>
</evidence>
<gene>
    <name evidence="2" type="ORF">SCHCODRAFT_238888</name>
</gene>
<dbReference type="GeneID" id="9588419"/>
<accession>D8QM61</accession>
<feature type="region of interest" description="Disordered" evidence="1">
    <location>
        <begin position="42"/>
        <end position="194"/>
    </location>
</feature>
<keyword evidence="3" id="KW-1185">Reference proteome</keyword>
<evidence type="ECO:0000313" key="3">
    <source>
        <dbReference type="Proteomes" id="UP000007431"/>
    </source>
</evidence>
<feature type="compositionally biased region" description="Polar residues" evidence="1">
    <location>
        <begin position="97"/>
        <end position="110"/>
    </location>
</feature>
<dbReference type="VEuPathDB" id="FungiDB:SCHCODRAFT_02720031"/>
<dbReference type="OrthoDB" id="2686745at2759"/>
<protein>
    <submittedName>
        <fullName evidence="2">Uncharacterized protein</fullName>
    </submittedName>
</protein>
<dbReference type="InParanoid" id="D8QM61"/>